<dbReference type="AlphaFoldDB" id="A0A2V5L604"/>
<evidence type="ECO:0000313" key="2">
    <source>
        <dbReference type="EMBL" id="PYI66815.1"/>
    </source>
</evidence>
<protein>
    <submittedName>
        <fullName evidence="2">Uncharacterized protein</fullName>
    </submittedName>
</protein>
<gene>
    <name evidence="2" type="ORF">CVV68_11990</name>
</gene>
<feature type="non-terminal residue" evidence="2">
    <location>
        <position position="118"/>
    </location>
</feature>
<evidence type="ECO:0000313" key="3">
    <source>
        <dbReference type="Proteomes" id="UP000247832"/>
    </source>
</evidence>
<accession>A0A2V5L604</accession>
<comment type="caution">
    <text evidence="2">The sequence shown here is derived from an EMBL/GenBank/DDBJ whole genome shotgun (WGS) entry which is preliminary data.</text>
</comment>
<proteinExistence type="predicted"/>
<organism evidence="2 3">
    <name type="scientific">Arthrobacter livingstonensis</name>
    <dbReference type="NCBI Taxonomy" id="670078"/>
    <lineage>
        <taxon>Bacteria</taxon>
        <taxon>Bacillati</taxon>
        <taxon>Actinomycetota</taxon>
        <taxon>Actinomycetes</taxon>
        <taxon>Micrococcales</taxon>
        <taxon>Micrococcaceae</taxon>
        <taxon>Arthrobacter</taxon>
    </lineage>
</organism>
<feature type="compositionally biased region" description="Low complexity" evidence="1">
    <location>
        <begin position="40"/>
        <end position="53"/>
    </location>
</feature>
<keyword evidence="3" id="KW-1185">Reference proteome</keyword>
<evidence type="ECO:0000256" key="1">
    <source>
        <dbReference type="SAM" id="MobiDB-lite"/>
    </source>
</evidence>
<feature type="region of interest" description="Disordered" evidence="1">
    <location>
        <begin position="1"/>
        <end position="74"/>
    </location>
</feature>
<sequence>MSGVAAPEWLEQGSGDGAATAADPSTQDVARTPGPARNGPKPAVAPTAATPSARDVRGTPAPSRTGPKPAKAVDSKAVAAGVGVDSLADVSVAAGVGAASVSSAPGCAVLAGTAALLL</sequence>
<name>A0A2V5L604_9MICC</name>
<dbReference type="EMBL" id="QJVD01000012">
    <property type="protein sequence ID" value="PYI66815.1"/>
    <property type="molecule type" value="Genomic_DNA"/>
</dbReference>
<dbReference type="Proteomes" id="UP000247832">
    <property type="component" value="Unassembled WGS sequence"/>
</dbReference>
<reference evidence="2 3" key="1">
    <citation type="submission" date="2018-05" db="EMBL/GenBank/DDBJ databases">
        <title>Genetic diversity of glacier-inhabiting Cryobacterium bacteria in China and description of Cryobacterium mengkeensis sp. nov. and Arthrobacter glacialis sp. nov.</title>
        <authorList>
            <person name="Liu Q."/>
            <person name="Xin Y.-H."/>
        </authorList>
    </citation>
    <scope>NUCLEOTIDE SEQUENCE [LARGE SCALE GENOMIC DNA]</scope>
    <source>
        <strain evidence="2 3">LI2</strain>
    </source>
</reference>